<evidence type="ECO:0000313" key="3">
    <source>
        <dbReference type="Proteomes" id="UP000001194"/>
    </source>
</evidence>
<dbReference type="InParanoid" id="B0D5Z1"/>
<evidence type="ECO:0000313" key="2">
    <source>
        <dbReference type="EMBL" id="EDR10108.1"/>
    </source>
</evidence>
<organism evidence="3">
    <name type="scientific">Laccaria bicolor (strain S238N-H82 / ATCC MYA-4686)</name>
    <name type="common">Bicoloured deceiver</name>
    <name type="synonym">Laccaria laccata var. bicolor</name>
    <dbReference type="NCBI Taxonomy" id="486041"/>
    <lineage>
        <taxon>Eukaryota</taxon>
        <taxon>Fungi</taxon>
        <taxon>Dikarya</taxon>
        <taxon>Basidiomycota</taxon>
        <taxon>Agaricomycotina</taxon>
        <taxon>Agaricomycetes</taxon>
        <taxon>Agaricomycetidae</taxon>
        <taxon>Agaricales</taxon>
        <taxon>Agaricineae</taxon>
        <taxon>Hydnangiaceae</taxon>
        <taxon>Laccaria</taxon>
    </lineage>
</organism>
<gene>
    <name evidence="2" type="ORF">LACBIDRAFT_325715</name>
</gene>
<dbReference type="Proteomes" id="UP000001194">
    <property type="component" value="Unassembled WGS sequence"/>
</dbReference>
<protein>
    <submittedName>
        <fullName evidence="2">Predicted protein</fullName>
    </submittedName>
</protein>
<proteinExistence type="predicted"/>
<reference evidence="2 3" key="1">
    <citation type="journal article" date="2008" name="Nature">
        <title>The genome of Laccaria bicolor provides insights into mycorrhizal symbiosis.</title>
        <authorList>
            <person name="Martin F."/>
            <person name="Aerts A."/>
            <person name="Ahren D."/>
            <person name="Brun A."/>
            <person name="Danchin E.G.J."/>
            <person name="Duchaussoy F."/>
            <person name="Gibon J."/>
            <person name="Kohler A."/>
            <person name="Lindquist E."/>
            <person name="Pereda V."/>
            <person name="Salamov A."/>
            <person name="Shapiro H.J."/>
            <person name="Wuyts J."/>
            <person name="Blaudez D."/>
            <person name="Buee M."/>
            <person name="Brokstein P."/>
            <person name="Canbaeck B."/>
            <person name="Cohen D."/>
            <person name="Courty P.E."/>
            <person name="Coutinho P.M."/>
            <person name="Delaruelle C."/>
            <person name="Detter J.C."/>
            <person name="Deveau A."/>
            <person name="DiFazio S."/>
            <person name="Duplessis S."/>
            <person name="Fraissinet-Tachet L."/>
            <person name="Lucic E."/>
            <person name="Frey-Klett P."/>
            <person name="Fourrey C."/>
            <person name="Feussner I."/>
            <person name="Gay G."/>
            <person name="Grimwood J."/>
            <person name="Hoegger P.J."/>
            <person name="Jain P."/>
            <person name="Kilaru S."/>
            <person name="Labbe J."/>
            <person name="Lin Y.C."/>
            <person name="Legue V."/>
            <person name="Le Tacon F."/>
            <person name="Marmeisse R."/>
            <person name="Melayah D."/>
            <person name="Montanini B."/>
            <person name="Muratet M."/>
            <person name="Nehls U."/>
            <person name="Niculita-Hirzel H."/>
            <person name="Oudot-Le Secq M.P."/>
            <person name="Peter M."/>
            <person name="Quesneville H."/>
            <person name="Rajashekar B."/>
            <person name="Reich M."/>
            <person name="Rouhier N."/>
            <person name="Schmutz J."/>
            <person name="Yin T."/>
            <person name="Chalot M."/>
            <person name="Henrissat B."/>
            <person name="Kuees U."/>
            <person name="Lucas S."/>
            <person name="Van de Peer Y."/>
            <person name="Podila G.K."/>
            <person name="Polle A."/>
            <person name="Pukkila P.J."/>
            <person name="Richardson P.M."/>
            <person name="Rouze P."/>
            <person name="Sanders I.R."/>
            <person name="Stajich J.E."/>
            <person name="Tunlid A."/>
            <person name="Tuskan G."/>
            <person name="Grigoriev I.V."/>
        </authorList>
    </citation>
    <scope>NUCLEOTIDE SEQUENCE [LARGE SCALE GENOMIC DNA]</scope>
    <source>
        <strain evidence="3">S238N-H82 / ATCC MYA-4686</strain>
    </source>
</reference>
<name>B0D5Z1_LACBS</name>
<dbReference type="AlphaFoldDB" id="B0D5Z1"/>
<feature type="region of interest" description="Disordered" evidence="1">
    <location>
        <begin position="88"/>
        <end position="116"/>
    </location>
</feature>
<dbReference type="KEGG" id="lbc:LACBIDRAFT_325715"/>
<dbReference type="EMBL" id="DS547098">
    <property type="protein sequence ID" value="EDR10108.1"/>
    <property type="molecule type" value="Genomic_DNA"/>
</dbReference>
<accession>B0D5Z1</accession>
<feature type="compositionally biased region" description="Low complexity" evidence="1">
    <location>
        <begin position="100"/>
        <end position="116"/>
    </location>
</feature>
<dbReference type="RefSeq" id="XP_001879493.1">
    <property type="nucleotide sequence ID" value="XM_001879458.1"/>
</dbReference>
<sequence length="136" mass="13989">MYSRSPWPVASPAAPLSSGNQSLLVIHGELPLASVLKYLDENCVDETNIVDGDTDVVNGDADVVNGDADVVNGDTDVDGDVDVVGVDTDGGTDVVDDDTNGGTDVVDGGTDTVGGDTDVEVEQSVRRPGREMIARA</sequence>
<dbReference type="GeneID" id="6074951"/>
<keyword evidence="3" id="KW-1185">Reference proteome</keyword>
<evidence type="ECO:0000256" key="1">
    <source>
        <dbReference type="SAM" id="MobiDB-lite"/>
    </source>
</evidence>
<dbReference type="HOGENOM" id="CLU_1875780_0_0_1"/>